<gene>
    <name evidence="1" type="ORF">TNCT_435471</name>
</gene>
<reference evidence="1" key="1">
    <citation type="submission" date="2020-07" db="EMBL/GenBank/DDBJ databases">
        <title>Multicomponent nature underlies the extraordinary mechanical properties of spider dragline silk.</title>
        <authorList>
            <person name="Kono N."/>
            <person name="Nakamura H."/>
            <person name="Mori M."/>
            <person name="Yoshida Y."/>
            <person name="Ohtoshi R."/>
            <person name="Malay A.D."/>
            <person name="Moran D.A.P."/>
            <person name="Tomita M."/>
            <person name="Numata K."/>
            <person name="Arakawa K."/>
        </authorList>
    </citation>
    <scope>NUCLEOTIDE SEQUENCE</scope>
</reference>
<name>A0A8X6ITZ1_TRICU</name>
<dbReference type="AlphaFoldDB" id="A0A8X6ITZ1"/>
<feature type="non-terminal residue" evidence="1">
    <location>
        <position position="86"/>
    </location>
</feature>
<dbReference type="EMBL" id="BMAO01015319">
    <property type="protein sequence ID" value="GFR00968.1"/>
    <property type="molecule type" value="Genomic_DNA"/>
</dbReference>
<protein>
    <submittedName>
        <fullName evidence="1">Uncharacterized protein</fullName>
    </submittedName>
</protein>
<proteinExistence type="predicted"/>
<comment type="caution">
    <text evidence="1">The sequence shown here is derived from an EMBL/GenBank/DDBJ whole genome shotgun (WGS) entry which is preliminary data.</text>
</comment>
<keyword evidence="2" id="KW-1185">Reference proteome</keyword>
<evidence type="ECO:0000313" key="1">
    <source>
        <dbReference type="EMBL" id="GFR00968.1"/>
    </source>
</evidence>
<accession>A0A8X6ITZ1</accession>
<dbReference type="Proteomes" id="UP000887116">
    <property type="component" value="Unassembled WGS sequence"/>
</dbReference>
<organism evidence="1 2">
    <name type="scientific">Trichonephila clavata</name>
    <name type="common">Joro spider</name>
    <name type="synonym">Nephila clavata</name>
    <dbReference type="NCBI Taxonomy" id="2740835"/>
    <lineage>
        <taxon>Eukaryota</taxon>
        <taxon>Metazoa</taxon>
        <taxon>Ecdysozoa</taxon>
        <taxon>Arthropoda</taxon>
        <taxon>Chelicerata</taxon>
        <taxon>Arachnida</taxon>
        <taxon>Araneae</taxon>
        <taxon>Araneomorphae</taxon>
        <taxon>Entelegynae</taxon>
        <taxon>Araneoidea</taxon>
        <taxon>Nephilidae</taxon>
        <taxon>Trichonephila</taxon>
    </lineage>
</organism>
<dbReference type="OrthoDB" id="10495607at2759"/>
<sequence length="86" mass="9551">MAPTLLQCRRHIARAEERTQTSSPHAMGIPCKLSELSTTSVALSFCAKNEMLNVHRGPLISETYPVARRFNHPPPDSSVGFCDHFT</sequence>
<evidence type="ECO:0000313" key="2">
    <source>
        <dbReference type="Proteomes" id="UP000887116"/>
    </source>
</evidence>